<gene>
    <name evidence="7" type="ORF">FWK35_00024366</name>
</gene>
<keyword evidence="8" id="KW-1185">Reference proteome</keyword>
<accession>A0A6G0XKS4</accession>
<reference evidence="7 8" key="1">
    <citation type="submission" date="2019-08" db="EMBL/GenBank/DDBJ databases">
        <title>Whole genome of Aphis craccivora.</title>
        <authorList>
            <person name="Voronova N.V."/>
            <person name="Shulinski R.S."/>
            <person name="Bandarenka Y.V."/>
            <person name="Zhorov D.G."/>
            <person name="Warner D."/>
        </authorList>
    </citation>
    <scope>NUCLEOTIDE SEQUENCE [LARGE SCALE GENOMIC DNA]</scope>
    <source>
        <strain evidence="7">180601</strain>
        <tissue evidence="7">Whole Body</tissue>
    </source>
</reference>
<comment type="caution">
    <text evidence="7">The sequence shown here is derived from an EMBL/GenBank/DDBJ whole genome shotgun (WGS) entry which is preliminary data.</text>
</comment>
<keyword evidence="5" id="KW-0539">Nucleus</keyword>
<evidence type="ECO:0000259" key="6">
    <source>
        <dbReference type="Pfam" id="PF05699"/>
    </source>
</evidence>
<comment type="subcellular location">
    <subcellularLocation>
        <location evidence="1">Nucleus</location>
    </subcellularLocation>
</comment>
<evidence type="ECO:0000256" key="4">
    <source>
        <dbReference type="ARBA" id="ARBA00022833"/>
    </source>
</evidence>
<dbReference type="AlphaFoldDB" id="A0A6G0XKS4"/>
<dbReference type="PANTHER" id="PTHR46481:SF10">
    <property type="entry name" value="ZINC FINGER BED DOMAIN-CONTAINING PROTEIN 39"/>
    <property type="match status" value="1"/>
</dbReference>
<dbReference type="GO" id="GO:0008270">
    <property type="term" value="F:zinc ion binding"/>
    <property type="evidence" value="ECO:0007669"/>
    <property type="project" value="UniProtKB-KW"/>
</dbReference>
<dbReference type="PANTHER" id="PTHR46481">
    <property type="entry name" value="ZINC FINGER BED DOMAIN-CONTAINING PROTEIN 4"/>
    <property type="match status" value="1"/>
</dbReference>
<feature type="domain" description="HAT C-terminal dimerisation" evidence="6">
    <location>
        <begin position="628"/>
        <end position="702"/>
    </location>
</feature>
<evidence type="ECO:0000256" key="1">
    <source>
        <dbReference type="ARBA" id="ARBA00004123"/>
    </source>
</evidence>
<dbReference type="GO" id="GO:0046983">
    <property type="term" value="F:protein dimerization activity"/>
    <property type="evidence" value="ECO:0007669"/>
    <property type="project" value="InterPro"/>
</dbReference>
<dbReference type="InterPro" id="IPR052035">
    <property type="entry name" value="ZnF_BED_domain_contain"/>
</dbReference>
<dbReference type="Pfam" id="PF05699">
    <property type="entry name" value="Dimer_Tnp_hAT"/>
    <property type="match status" value="1"/>
</dbReference>
<dbReference type="OrthoDB" id="6602227at2759"/>
<evidence type="ECO:0000313" key="7">
    <source>
        <dbReference type="EMBL" id="KAF0740793.1"/>
    </source>
</evidence>
<evidence type="ECO:0000313" key="8">
    <source>
        <dbReference type="Proteomes" id="UP000478052"/>
    </source>
</evidence>
<protein>
    <submittedName>
        <fullName evidence="7">Zinc finger BED domain-containing protein RICESLEEPER 1-like isoform X1</fullName>
    </submittedName>
</protein>
<feature type="non-terminal residue" evidence="7">
    <location>
        <position position="1"/>
    </location>
</feature>
<sequence length="706" mass="80394">KMPRAKISSVHKYFKFNISSKKSICQIEECGTELSGNHAKNLERHIESIHYPLYCNTFSKQLNKRTNEDQNTTSALKSMKCIDDQTLTKVPLHVGSNTIGTKQCTLDSVIVKKTIHIKTSREILLNACTELVTVNGRPLSIVNDSGFKIIINPILESFGNTFSIDQRNVRKNVIETANSVVNDLKNLLRNRILSLKIDGATRLDKSILGINVQFISDESTHVVKTIAMIELTESHTANYLKKKVLEVLNKYDIKQQQILTITTDNACNMVKMVEYMSNIERDEFLIENINMETISNDTTEHSDDDNVETVPMDNFPEVRLCPEEINGLLGELDTETTIDHLQLENIEMEFLTDIHIVDNEPKPVTVSIRCSAHTLQLCIEDALKTRNSSLIISKARSAVKKLRTPTVAGIIKKMKQKRAIIDVETRWCSKFDTLKRLLDLKFTCVDLCDTFKELKLTENEWSSIEKMLQALSPAKIATIELQKESLTLGDFFGVWLKCYTCTKLVDSGLANDIIIAMDTRGLVLKNNSVFLASIYLDPRFQWYLSQTDKYAAKLLLKDIWTIMMWLETGIESNISVPPIENFIDDSLNDDLEQYIKSQSSASDSLDLSFSFQNSNSMSDIRRIIDDFDNVPRLHHSTNIVEYWKNFINSKPELYKLAMVLLAVPATQVSVERAFSGLKFILSDLRSSLKTDMLENILMIRNNHTFK</sequence>
<proteinExistence type="predicted"/>
<evidence type="ECO:0000256" key="3">
    <source>
        <dbReference type="ARBA" id="ARBA00022771"/>
    </source>
</evidence>
<dbReference type="GO" id="GO:0005634">
    <property type="term" value="C:nucleus"/>
    <property type="evidence" value="ECO:0007669"/>
    <property type="project" value="UniProtKB-SubCell"/>
</dbReference>
<keyword evidence="4" id="KW-0862">Zinc</keyword>
<dbReference type="InterPro" id="IPR012337">
    <property type="entry name" value="RNaseH-like_sf"/>
</dbReference>
<dbReference type="Proteomes" id="UP000478052">
    <property type="component" value="Unassembled WGS sequence"/>
</dbReference>
<organism evidence="7 8">
    <name type="scientific">Aphis craccivora</name>
    <name type="common">Cowpea aphid</name>
    <dbReference type="NCBI Taxonomy" id="307492"/>
    <lineage>
        <taxon>Eukaryota</taxon>
        <taxon>Metazoa</taxon>
        <taxon>Ecdysozoa</taxon>
        <taxon>Arthropoda</taxon>
        <taxon>Hexapoda</taxon>
        <taxon>Insecta</taxon>
        <taxon>Pterygota</taxon>
        <taxon>Neoptera</taxon>
        <taxon>Paraneoptera</taxon>
        <taxon>Hemiptera</taxon>
        <taxon>Sternorrhyncha</taxon>
        <taxon>Aphidomorpha</taxon>
        <taxon>Aphidoidea</taxon>
        <taxon>Aphididae</taxon>
        <taxon>Aphidini</taxon>
        <taxon>Aphis</taxon>
        <taxon>Aphis</taxon>
    </lineage>
</organism>
<keyword evidence="2" id="KW-0479">Metal-binding</keyword>
<keyword evidence="3" id="KW-0863">Zinc-finger</keyword>
<dbReference type="SUPFAM" id="SSF53098">
    <property type="entry name" value="Ribonuclease H-like"/>
    <property type="match status" value="1"/>
</dbReference>
<name>A0A6G0XKS4_APHCR</name>
<dbReference type="EMBL" id="VUJU01007764">
    <property type="protein sequence ID" value="KAF0740793.1"/>
    <property type="molecule type" value="Genomic_DNA"/>
</dbReference>
<evidence type="ECO:0000256" key="2">
    <source>
        <dbReference type="ARBA" id="ARBA00022723"/>
    </source>
</evidence>
<evidence type="ECO:0000256" key="5">
    <source>
        <dbReference type="ARBA" id="ARBA00023242"/>
    </source>
</evidence>
<dbReference type="InterPro" id="IPR008906">
    <property type="entry name" value="HATC_C_dom"/>
</dbReference>